<dbReference type="InterPro" id="IPR024925">
    <property type="entry name" value="Malonyl_CoA-ACP_transAc"/>
</dbReference>
<dbReference type="NCBIfam" id="TIGR00128">
    <property type="entry name" value="fabD"/>
    <property type="match status" value="1"/>
</dbReference>
<accession>A0A2S9YPM3</accession>
<dbReference type="AlphaFoldDB" id="A0A2S9YPM3"/>
<evidence type="ECO:0000256" key="2">
    <source>
        <dbReference type="ARBA" id="ARBA00018953"/>
    </source>
</evidence>
<feature type="domain" description="Malonyl-CoA:ACP transacylase (MAT)" evidence="8">
    <location>
        <begin position="13"/>
        <end position="307"/>
    </location>
</feature>
<evidence type="ECO:0000256" key="7">
    <source>
        <dbReference type="PIRSR" id="PIRSR000446-1"/>
    </source>
</evidence>
<dbReference type="SMART" id="SM00827">
    <property type="entry name" value="PKS_AT"/>
    <property type="match status" value="1"/>
</dbReference>
<feature type="active site" evidence="7">
    <location>
        <position position="98"/>
    </location>
</feature>
<dbReference type="InterPro" id="IPR016036">
    <property type="entry name" value="Malonyl_transacylase_ACP-bd"/>
</dbReference>
<sequence>MMTEQIVSTTAFMFPGQGTQALGMGRALAREFPEARLVFEEADEALGEPLSKMCFEGPESDLARTEHTQPAILTTSIAALRVLEARTDIRPKLALGHSLGEISALVAVGSIRFWTAVRLARLRGQAMQEAVPTGGSMAAIIGLPIEQVEAMCEAASINGQIVSPANLNGANQIVVAGHYDAVERISDLAHDAEGRAISLKVSAPFHCALMQPAAERLTEWLAKVDIAPMRAPVISCVDAEPITDTDRVRGLLVAQVTHRVRWEESVRKALHMGCEQAIELGNGGVLRGLLRRIERGFKVYGLGEPADVDKLPKLVAQR</sequence>
<dbReference type="SUPFAM" id="SSF55048">
    <property type="entry name" value="Probable ACP-binding domain of malonyl-CoA ACP transacylase"/>
    <property type="match status" value="1"/>
</dbReference>
<reference evidence="9 10" key="1">
    <citation type="submission" date="2018-03" db="EMBL/GenBank/DDBJ databases">
        <title>Draft Genome Sequences of the Obligatory Marine Myxobacteria Enhygromyxa salina SWB007.</title>
        <authorList>
            <person name="Poehlein A."/>
            <person name="Moghaddam J.A."/>
            <person name="Harms H."/>
            <person name="Alanjari M."/>
            <person name="Koenig G.M."/>
            <person name="Daniel R."/>
            <person name="Schaeberle T.F."/>
        </authorList>
    </citation>
    <scope>NUCLEOTIDE SEQUENCE [LARGE SCALE GENOMIC DNA]</scope>
    <source>
        <strain evidence="9 10">SWB007</strain>
    </source>
</reference>
<dbReference type="Gene3D" id="3.40.366.10">
    <property type="entry name" value="Malonyl-Coenzyme A Acyl Carrier Protein, domain 2"/>
    <property type="match status" value="1"/>
</dbReference>
<dbReference type="GO" id="GO:0004314">
    <property type="term" value="F:[acyl-carrier-protein] S-malonyltransferase activity"/>
    <property type="evidence" value="ECO:0007669"/>
    <property type="project" value="UniProtKB-EC"/>
</dbReference>
<keyword evidence="4 6" id="KW-0012">Acyltransferase</keyword>
<keyword evidence="3 6" id="KW-0808">Transferase</keyword>
<dbReference type="Gene3D" id="3.30.70.250">
    <property type="entry name" value="Malonyl-CoA ACP transacylase, ACP-binding"/>
    <property type="match status" value="1"/>
</dbReference>
<evidence type="ECO:0000256" key="6">
    <source>
        <dbReference type="PIRNR" id="PIRNR000446"/>
    </source>
</evidence>
<dbReference type="InterPro" id="IPR004410">
    <property type="entry name" value="Malonyl_CoA-ACP_transAc_FabD"/>
</dbReference>
<dbReference type="InterPro" id="IPR001227">
    <property type="entry name" value="Ac_transferase_dom_sf"/>
</dbReference>
<dbReference type="PIRSF" id="PIRSF000446">
    <property type="entry name" value="Mct"/>
    <property type="match status" value="1"/>
</dbReference>
<dbReference type="InterPro" id="IPR050858">
    <property type="entry name" value="Mal-CoA-ACP_Trans/PKS_FabD"/>
</dbReference>
<dbReference type="GO" id="GO:0006633">
    <property type="term" value="P:fatty acid biosynthetic process"/>
    <property type="evidence" value="ECO:0007669"/>
    <property type="project" value="TreeGrafter"/>
</dbReference>
<comment type="similarity">
    <text evidence="6">Belongs to the fabD family.</text>
</comment>
<dbReference type="PANTHER" id="PTHR42681:SF1">
    <property type="entry name" value="MALONYL-COA-ACYL CARRIER PROTEIN TRANSACYLASE, MITOCHONDRIAL"/>
    <property type="match status" value="1"/>
</dbReference>
<name>A0A2S9YPM3_9BACT</name>
<dbReference type="EC" id="2.3.1.39" evidence="1 6"/>
<dbReference type="PANTHER" id="PTHR42681">
    <property type="entry name" value="MALONYL-COA-ACYL CARRIER PROTEIN TRANSACYLASE, MITOCHONDRIAL"/>
    <property type="match status" value="1"/>
</dbReference>
<dbReference type="Proteomes" id="UP000238823">
    <property type="component" value="Unassembled WGS sequence"/>
</dbReference>
<organism evidence="9 10">
    <name type="scientific">Enhygromyxa salina</name>
    <dbReference type="NCBI Taxonomy" id="215803"/>
    <lineage>
        <taxon>Bacteria</taxon>
        <taxon>Pseudomonadati</taxon>
        <taxon>Myxococcota</taxon>
        <taxon>Polyangia</taxon>
        <taxon>Nannocystales</taxon>
        <taxon>Nannocystaceae</taxon>
        <taxon>Enhygromyxa</taxon>
    </lineage>
</organism>
<dbReference type="InterPro" id="IPR014043">
    <property type="entry name" value="Acyl_transferase_dom"/>
</dbReference>
<dbReference type="InterPro" id="IPR016035">
    <property type="entry name" value="Acyl_Trfase/lysoPLipase"/>
</dbReference>
<dbReference type="FunFam" id="3.30.70.250:FF:000001">
    <property type="entry name" value="Malonyl CoA-acyl carrier protein transacylase"/>
    <property type="match status" value="1"/>
</dbReference>
<evidence type="ECO:0000256" key="5">
    <source>
        <dbReference type="ARBA" id="ARBA00048462"/>
    </source>
</evidence>
<dbReference type="Pfam" id="PF00698">
    <property type="entry name" value="Acyl_transf_1"/>
    <property type="match status" value="1"/>
</dbReference>
<evidence type="ECO:0000256" key="3">
    <source>
        <dbReference type="ARBA" id="ARBA00022679"/>
    </source>
</evidence>
<evidence type="ECO:0000256" key="4">
    <source>
        <dbReference type="ARBA" id="ARBA00023315"/>
    </source>
</evidence>
<protein>
    <recommendedName>
        <fullName evidence="2 6">Malonyl CoA-acyl carrier protein transacylase</fullName>
        <ecNumber evidence="1 6">2.3.1.39</ecNumber>
    </recommendedName>
</protein>
<comment type="caution">
    <text evidence="9">The sequence shown here is derived from an EMBL/GenBank/DDBJ whole genome shotgun (WGS) entry which is preliminary data.</text>
</comment>
<evidence type="ECO:0000259" key="8">
    <source>
        <dbReference type="SMART" id="SM00827"/>
    </source>
</evidence>
<evidence type="ECO:0000313" key="10">
    <source>
        <dbReference type="Proteomes" id="UP000238823"/>
    </source>
</evidence>
<comment type="catalytic activity">
    <reaction evidence="5 6">
        <text>holo-[ACP] + malonyl-CoA = malonyl-[ACP] + CoA</text>
        <dbReference type="Rhea" id="RHEA:41792"/>
        <dbReference type="Rhea" id="RHEA-COMP:9623"/>
        <dbReference type="Rhea" id="RHEA-COMP:9685"/>
        <dbReference type="ChEBI" id="CHEBI:57287"/>
        <dbReference type="ChEBI" id="CHEBI:57384"/>
        <dbReference type="ChEBI" id="CHEBI:64479"/>
        <dbReference type="ChEBI" id="CHEBI:78449"/>
        <dbReference type="EC" id="2.3.1.39"/>
    </reaction>
</comment>
<evidence type="ECO:0000256" key="1">
    <source>
        <dbReference type="ARBA" id="ARBA00013258"/>
    </source>
</evidence>
<feature type="active site" evidence="7">
    <location>
        <position position="206"/>
    </location>
</feature>
<dbReference type="EMBL" id="PVNL01000060">
    <property type="protein sequence ID" value="PRQ07045.1"/>
    <property type="molecule type" value="Genomic_DNA"/>
</dbReference>
<dbReference type="SUPFAM" id="SSF52151">
    <property type="entry name" value="FabD/lysophospholipase-like"/>
    <property type="match status" value="1"/>
</dbReference>
<gene>
    <name evidence="9" type="primary">fabD_2</name>
    <name evidence="9" type="ORF">ENSA7_32690</name>
</gene>
<proteinExistence type="inferred from homology"/>
<dbReference type="GO" id="GO:0005829">
    <property type="term" value="C:cytosol"/>
    <property type="evidence" value="ECO:0007669"/>
    <property type="project" value="TreeGrafter"/>
</dbReference>
<evidence type="ECO:0000313" key="9">
    <source>
        <dbReference type="EMBL" id="PRQ07045.1"/>
    </source>
</evidence>